<dbReference type="Proteomes" id="UP000070544">
    <property type="component" value="Unassembled WGS sequence"/>
</dbReference>
<feature type="compositionally biased region" description="Basic and acidic residues" evidence="1">
    <location>
        <begin position="184"/>
        <end position="194"/>
    </location>
</feature>
<reference evidence="2 3" key="1">
    <citation type="journal article" date="2015" name="Genome Biol. Evol.">
        <title>Phylogenomic analyses indicate that early fungi evolved digesting cell walls of algal ancestors of land plants.</title>
        <authorList>
            <person name="Chang Y."/>
            <person name="Wang S."/>
            <person name="Sekimoto S."/>
            <person name="Aerts A.L."/>
            <person name="Choi C."/>
            <person name="Clum A."/>
            <person name="LaButti K.M."/>
            <person name="Lindquist E.A."/>
            <person name="Yee Ngan C."/>
            <person name="Ohm R.A."/>
            <person name="Salamov A.A."/>
            <person name="Grigoriev I.V."/>
            <person name="Spatafora J.W."/>
            <person name="Berbee M.L."/>
        </authorList>
    </citation>
    <scope>NUCLEOTIDE SEQUENCE [LARGE SCALE GENOMIC DNA]</scope>
    <source>
        <strain evidence="2 3">JEL478</strain>
    </source>
</reference>
<gene>
    <name evidence="2" type="ORF">M427DRAFT_71590</name>
</gene>
<accession>A0A139A920</accession>
<name>A0A139A920_GONPJ</name>
<feature type="region of interest" description="Disordered" evidence="1">
    <location>
        <begin position="61"/>
        <end position="83"/>
    </location>
</feature>
<keyword evidence="3" id="KW-1185">Reference proteome</keyword>
<dbReference type="AlphaFoldDB" id="A0A139A920"/>
<feature type="region of interest" description="Disordered" evidence="1">
    <location>
        <begin position="30"/>
        <end position="49"/>
    </location>
</feature>
<evidence type="ECO:0000256" key="1">
    <source>
        <dbReference type="SAM" id="MobiDB-lite"/>
    </source>
</evidence>
<feature type="region of interest" description="Disordered" evidence="1">
    <location>
        <begin position="184"/>
        <end position="215"/>
    </location>
</feature>
<feature type="compositionally biased region" description="Basic and acidic residues" evidence="1">
    <location>
        <begin position="204"/>
        <end position="215"/>
    </location>
</feature>
<evidence type="ECO:0000313" key="2">
    <source>
        <dbReference type="EMBL" id="KXS13204.1"/>
    </source>
</evidence>
<proteinExistence type="predicted"/>
<protein>
    <submittedName>
        <fullName evidence="2">Uncharacterized protein</fullName>
    </submittedName>
</protein>
<feature type="region of interest" description="Disordered" evidence="1">
    <location>
        <begin position="228"/>
        <end position="253"/>
    </location>
</feature>
<organism evidence="2 3">
    <name type="scientific">Gonapodya prolifera (strain JEL478)</name>
    <name type="common">Monoblepharis prolifera</name>
    <dbReference type="NCBI Taxonomy" id="1344416"/>
    <lineage>
        <taxon>Eukaryota</taxon>
        <taxon>Fungi</taxon>
        <taxon>Fungi incertae sedis</taxon>
        <taxon>Chytridiomycota</taxon>
        <taxon>Chytridiomycota incertae sedis</taxon>
        <taxon>Monoblepharidomycetes</taxon>
        <taxon>Monoblepharidales</taxon>
        <taxon>Gonapodyaceae</taxon>
        <taxon>Gonapodya</taxon>
    </lineage>
</organism>
<dbReference type="EMBL" id="KQ965781">
    <property type="protein sequence ID" value="KXS13204.1"/>
    <property type="molecule type" value="Genomic_DNA"/>
</dbReference>
<evidence type="ECO:0000313" key="3">
    <source>
        <dbReference type="Proteomes" id="UP000070544"/>
    </source>
</evidence>
<sequence length="253" mass="28799">MLSVDTNAISALSSFVPVGHGDVHLFDDWDSPNDDLAEPTAEHEHREALDDDVLASSNGWFTDRRKARSPPSTPKASKIPVHHTRRQSFPSATFVGPMNFIFIREQLSLERDAVDFGDHVPNVVAKPQRQARRAHTVTSPQELHSLEQGERLVRSAERRKIHFEETRERMFQVTDEKVAQVRAHHEQQELERSQRQANSKNAQLRREKDAQERRREFLEGLKNIAKKAANHGRSSSAAGVHVGFLRKTTTRNA</sequence>